<dbReference type="EMBL" id="JAUSQL010000001">
    <property type="protein sequence ID" value="MDP9833020.1"/>
    <property type="molecule type" value="Genomic_DNA"/>
</dbReference>
<evidence type="ECO:0000313" key="4">
    <source>
        <dbReference type="EMBL" id="MDP9833020.1"/>
    </source>
</evidence>
<reference evidence="4 5" key="1">
    <citation type="submission" date="2023-07" db="EMBL/GenBank/DDBJ databases">
        <title>Sequencing the genomes of 1000 actinobacteria strains.</title>
        <authorList>
            <person name="Klenk H.-P."/>
        </authorList>
    </citation>
    <scope>NUCLEOTIDE SEQUENCE [LARGE SCALE GENOMIC DNA]</scope>
    <source>
        <strain evidence="4 5">DSM 19515</strain>
    </source>
</reference>
<dbReference type="Gene3D" id="3.90.120.10">
    <property type="entry name" value="DNA Methylase, subunit A, domain 2"/>
    <property type="match status" value="1"/>
</dbReference>
<dbReference type="Pfam" id="PF00145">
    <property type="entry name" value="DNA_methylase"/>
    <property type="match status" value="1"/>
</dbReference>
<keyword evidence="1 4" id="KW-0489">Methyltransferase</keyword>
<dbReference type="GO" id="GO:0008168">
    <property type="term" value="F:methyltransferase activity"/>
    <property type="evidence" value="ECO:0007669"/>
    <property type="project" value="UniProtKB-KW"/>
</dbReference>
<gene>
    <name evidence="4" type="ORF">J2S45_001699</name>
</gene>
<name>A0ABT9PJX1_9ACTO</name>
<evidence type="ECO:0000256" key="3">
    <source>
        <dbReference type="ARBA" id="ARBA00022747"/>
    </source>
</evidence>
<organism evidence="4 5">
    <name type="scientific">Trueperella abortisuis</name>
    <dbReference type="NCBI Taxonomy" id="445930"/>
    <lineage>
        <taxon>Bacteria</taxon>
        <taxon>Bacillati</taxon>
        <taxon>Actinomycetota</taxon>
        <taxon>Actinomycetes</taxon>
        <taxon>Actinomycetales</taxon>
        <taxon>Actinomycetaceae</taxon>
        <taxon>Trueperella</taxon>
    </lineage>
</organism>
<keyword evidence="2" id="KW-0808">Transferase</keyword>
<sequence length="77" mass="8609">MITTTDRYALTTSWTTPRIEDTYFRMLTPDEVKLGMAFPAHYQAVGNGREQVRMWGNAVTPPAARDLYTIAANTLAA</sequence>
<evidence type="ECO:0000256" key="1">
    <source>
        <dbReference type="ARBA" id="ARBA00022603"/>
    </source>
</evidence>
<protein>
    <submittedName>
        <fullName evidence="4">Site-specific DNA-cytosine methylase</fullName>
    </submittedName>
</protein>
<dbReference type="InterPro" id="IPR029063">
    <property type="entry name" value="SAM-dependent_MTases_sf"/>
</dbReference>
<dbReference type="SUPFAM" id="SSF53335">
    <property type="entry name" value="S-adenosyl-L-methionine-dependent methyltransferases"/>
    <property type="match status" value="1"/>
</dbReference>
<keyword evidence="3" id="KW-0680">Restriction system</keyword>
<evidence type="ECO:0000313" key="5">
    <source>
        <dbReference type="Proteomes" id="UP001230145"/>
    </source>
</evidence>
<proteinExistence type="predicted"/>
<evidence type="ECO:0000256" key="2">
    <source>
        <dbReference type="ARBA" id="ARBA00022679"/>
    </source>
</evidence>
<dbReference type="Proteomes" id="UP001230145">
    <property type="component" value="Unassembled WGS sequence"/>
</dbReference>
<accession>A0ABT9PJX1</accession>
<dbReference type="InterPro" id="IPR001525">
    <property type="entry name" value="C5_MeTfrase"/>
</dbReference>
<dbReference type="GO" id="GO:0032259">
    <property type="term" value="P:methylation"/>
    <property type="evidence" value="ECO:0007669"/>
    <property type="project" value="UniProtKB-KW"/>
</dbReference>
<dbReference type="RefSeq" id="WP_307635114.1">
    <property type="nucleotide sequence ID" value="NZ_JAUSQL010000001.1"/>
</dbReference>
<comment type="caution">
    <text evidence="4">The sequence shown here is derived from an EMBL/GenBank/DDBJ whole genome shotgun (WGS) entry which is preliminary data.</text>
</comment>
<keyword evidence="5" id="KW-1185">Reference proteome</keyword>